<evidence type="ECO:0008006" key="4">
    <source>
        <dbReference type="Google" id="ProtNLM"/>
    </source>
</evidence>
<reference evidence="2 3" key="1">
    <citation type="submission" date="2023-09" db="EMBL/GenBank/DDBJ databases">
        <authorList>
            <person name="Rey-Velasco X."/>
        </authorList>
    </citation>
    <scope>NUCLEOTIDE SEQUENCE [LARGE SCALE GENOMIC DNA]</scope>
    <source>
        <strain evidence="2 3">P385</strain>
    </source>
</reference>
<evidence type="ECO:0000313" key="2">
    <source>
        <dbReference type="EMBL" id="MDT0618196.1"/>
    </source>
</evidence>
<feature type="chain" id="PRO_5046589722" description="Choice-of-anchor D domain-containing protein" evidence="1">
    <location>
        <begin position="26"/>
        <end position="745"/>
    </location>
</feature>
<organism evidence="2 3">
    <name type="scientific">Spectribacter acetivorans</name>
    <dbReference type="NCBI Taxonomy" id="3075603"/>
    <lineage>
        <taxon>Bacteria</taxon>
        <taxon>Pseudomonadati</taxon>
        <taxon>Pseudomonadota</taxon>
        <taxon>Gammaproteobacteria</taxon>
        <taxon>Salinisphaerales</taxon>
        <taxon>Salinisphaeraceae</taxon>
        <taxon>Spectribacter</taxon>
    </lineage>
</organism>
<protein>
    <recommendedName>
        <fullName evidence="4">Choice-of-anchor D domain-containing protein</fullName>
    </recommendedName>
</protein>
<gene>
    <name evidence="2" type="ORF">RM531_06895</name>
</gene>
<proteinExistence type="predicted"/>
<dbReference type="RefSeq" id="WP_311658272.1">
    <property type="nucleotide sequence ID" value="NZ_JAVRHY010000005.1"/>
</dbReference>
<comment type="caution">
    <text evidence="2">The sequence shown here is derived from an EMBL/GenBank/DDBJ whole genome shotgun (WGS) entry which is preliminary data.</text>
</comment>
<sequence length="745" mass="77865">MHHRILHRLAIAAAPALFAAGTAMAQGEDQPVVAADIELPPELSWLADLIEVANLDEVMPALPADADSIEDLPAETQAELDALQLRLQSNSLTNGEVAEQVTDLLQAVDVQQLYDELPLDSLPGSRPLVEQLGLDGLIADSQQGLNTLGFLVDVITFRFETVSDGVTRQHFGLLNTPMRLNVDRNFGGDVVATFSLRPDGDGGLGLTFDVKRTENLIRGLFGVVLGSRPQPPLPLDIRAVVDIPVDALVGGTEPPLRVSFGFDSDTGIPERATLDAAVQNATSGGALNAQANLTTDSPNDDLALVGSVSREQAETREFVELVRFGVDLSPVPASFGLAADLANDLNVSLTSSTPTTPTVTFDAADQASGEIVVDALPTSLDLFLGADDGNQVVQYSAGGPIGAILASLNLEDGLDITASLQDLPDAATLDFGDGSAIDIDLGGAEIGEIAFTLTDGPEPRNVATGNNGAVLDTTEGLVAGARFQGFRGLTFATDPALGLTAMIDTPTPVVFDVDMADGGYADVEFSNFPSEVSLSLADAELLDVSYAANEPVDNLSVLTNLGLDMITAEFENLPTLLELCVAQGAASCTGATGGNVVDASLEADGELTIRDAFFCLAGDCANPSEFVQLSPLTFTRLALSGNTEESCIEVIFIGEQCLGNGSAGQFFIDTGNAPVIGDIDADLGDTEVYIDGQFRAQNRRLDYSVLEGDFDRSGSMICNPLNVDVITGGTNIGDFIDPADLLCSN</sequence>
<dbReference type="Proteomes" id="UP001259982">
    <property type="component" value="Unassembled WGS sequence"/>
</dbReference>
<evidence type="ECO:0000313" key="3">
    <source>
        <dbReference type="Proteomes" id="UP001259982"/>
    </source>
</evidence>
<evidence type="ECO:0000256" key="1">
    <source>
        <dbReference type="SAM" id="SignalP"/>
    </source>
</evidence>
<dbReference type="EMBL" id="JAVRHY010000005">
    <property type="protein sequence ID" value="MDT0618196.1"/>
    <property type="molecule type" value="Genomic_DNA"/>
</dbReference>
<accession>A0ABU3BB44</accession>
<feature type="signal peptide" evidence="1">
    <location>
        <begin position="1"/>
        <end position="25"/>
    </location>
</feature>
<keyword evidence="3" id="KW-1185">Reference proteome</keyword>
<keyword evidence="1" id="KW-0732">Signal</keyword>
<name>A0ABU3BB44_9GAMM</name>